<dbReference type="CDD" id="cd19096">
    <property type="entry name" value="AKR_Fe-S_oxidoreductase"/>
    <property type="match status" value="1"/>
</dbReference>
<name>A0ABD3RXZ8_9STRA</name>
<dbReference type="AlphaFoldDB" id="A0ABD3RXZ8"/>
<dbReference type="PANTHER" id="PTHR43312">
    <property type="entry name" value="D-THREO-ALDOSE 1-DEHYDROGENASE"/>
    <property type="match status" value="1"/>
</dbReference>
<dbReference type="InterPro" id="IPR036812">
    <property type="entry name" value="NAD(P)_OxRdtase_dom_sf"/>
</dbReference>
<dbReference type="InterPro" id="IPR053135">
    <property type="entry name" value="AKR2_Oxidoreductase"/>
</dbReference>
<dbReference type="Proteomes" id="UP001530377">
    <property type="component" value="Unassembled WGS sequence"/>
</dbReference>
<dbReference type="EMBL" id="JALLPB020000119">
    <property type="protein sequence ID" value="KAL3817081.1"/>
    <property type="molecule type" value="Genomic_DNA"/>
</dbReference>
<keyword evidence="3" id="KW-1185">Reference proteome</keyword>
<proteinExistence type="predicted"/>
<accession>A0ABD3RXZ8</accession>
<comment type="caution">
    <text evidence="2">The sequence shown here is derived from an EMBL/GenBank/DDBJ whole genome shotgun (WGS) entry which is preliminary data.</text>
</comment>
<evidence type="ECO:0000259" key="1">
    <source>
        <dbReference type="Pfam" id="PF00248"/>
    </source>
</evidence>
<dbReference type="InterPro" id="IPR023210">
    <property type="entry name" value="NADP_OxRdtase_dom"/>
</dbReference>
<dbReference type="PANTHER" id="PTHR43312:SF2">
    <property type="entry name" value="OXIDOREDUCTASE"/>
    <property type="match status" value="1"/>
</dbReference>
<organism evidence="2 3">
    <name type="scientific">Cyclostephanos tholiformis</name>
    <dbReference type="NCBI Taxonomy" id="382380"/>
    <lineage>
        <taxon>Eukaryota</taxon>
        <taxon>Sar</taxon>
        <taxon>Stramenopiles</taxon>
        <taxon>Ochrophyta</taxon>
        <taxon>Bacillariophyta</taxon>
        <taxon>Coscinodiscophyceae</taxon>
        <taxon>Thalassiosirophycidae</taxon>
        <taxon>Stephanodiscales</taxon>
        <taxon>Stephanodiscaceae</taxon>
        <taxon>Cyclostephanos</taxon>
    </lineage>
</organism>
<reference evidence="2 3" key="1">
    <citation type="submission" date="2024-10" db="EMBL/GenBank/DDBJ databases">
        <title>Updated reference genomes for cyclostephanoid diatoms.</title>
        <authorList>
            <person name="Roberts W.R."/>
            <person name="Alverson A.J."/>
        </authorList>
    </citation>
    <scope>NUCLEOTIDE SEQUENCE [LARGE SCALE GENOMIC DNA]</scope>
    <source>
        <strain evidence="2 3">AJA228-03</strain>
    </source>
</reference>
<sequence>MTITPPPSQLVHRAASLIFSEDALYGVASSILLDQEGRRDQSGSSSSRRASIVKRYGSFDLGSSSPSGGPDDDAVIEVARSFLAGACPDLLNIIDNNEGGGGGGGGDARDRLLKVGRSLNATLRETLFFSPSPLGFSPSHVFIPNTRQITFCFILVKKIQRLGYGQAAIERMERGESAMMDIWSDEEMERIVASRSTIAGASLRRLATECADLAKLLSSSPPNKVPKVRYGRTSIDMPIVSLGCMRFQQTWNSESVSSSDQVDEACQDNLIRILRHAVKCGVNHIETARGYGCSELQIGMALRTLFDEGTCKREDLIIQTKGGISSSTTKKDYKMQILDQIERLGLDYVDLFSVHGANTSDHHDWLFHRSEEDGGKLIEAVRELRDEGKVRWIGFSTHAPAHVIRRLIETDAFDYVNLHYHFMGSYTASGDGDANFEGNLDNVRLAHEHDMGVFVISAFDKGGRLYAPSHLIRELTLPEMEPMEYGAAWLWHHDRHRRGVGGDAPPAPIHTIVCGAARPSDLDQPVLAAIRSRTDEGMTDFEAIESRIRDRTNRVLGEEWALTWHLGLPNYTQSNDRGFQIGNMVWLYNVVRMYGMLNYAKDRYATLVGNSSKWDPNKTWKQNVFASPGFNWMPGCAYDPSHDYGPDLKDVPEGNRERILEAMEFVHNWCCPNKSKSMLLETGADDGTKDEDNGERWVIPLEWQVAYDMRPWTAFPERG</sequence>
<gene>
    <name evidence="2" type="ORF">ACHAXA_009912</name>
</gene>
<evidence type="ECO:0000313" key="2">
    <source>
        <dbReference type="EMBL" id="KAL3817081.1"/>
    </source>
</evidence>
<dbReference type="Pfam" id="PF00248">
    <property type="entry name" value="Aldo_ket_red"/>
    <property type="match status" value="1"/>
</dbReference>
<dbReference type="SUPFAM" id="SSF51430">
    <property type="entry name" value="NAD(P)-linked oxidoreductase"/>
    <property type="match status" value="1"/>
</dbReference>
<dbReference type="Gene3D" id="3.20.20.100">
    <property type="entry name" value="NADP-dependent oxidoreductase domain"/>
    <property type="match status" value="1"/>
</dbReference>
<protein>
    <recommendedName>
        <fullName evidence="1">NADP-dependent oxidoreductase domain-containing protein</fullName>
    </recommendedName>
</protein>
<feature type="domain" description="NADP-dependent oxidoreductase" evidence="1">
    <location>
        <begin position="242"/>
        <end position="423"/>
    </location>
</feature>
<evidence type="ECO:0000313" key="3">
    <source>
        <dbReference type="Proteomes" id="UP001530377"/>
    </source>
</evidence>